<dbReference type="InterPro" id="IPR002156">
    <property type="entry name" value="RNaseH_domain"/>
</dbReference>
<evidence type="ECO:0000259" key="1">
    <source>
        <dbReference type="Pfam" id="PF13456"/>
    </source>
</evidence>
<evidence type="ECO:0000313" key="2">
    <source>
        <dbReference type="EMBL" id="VVA37880.1"/>
    </source>
</evidence>
<name>A0A5E4GE41_PRUDU</name>
<dbReference type="OMA" id="YANTKEH"/>
<feature type="domain" description="RNase H type-1" evidence="1">
    <location>
        <begin position="100"/>
        <end position="147"/>
    </location>
</feature>
<evidence type="ECO:0000313" key="3">
    <source>
        <dbReference type="Proteomes" id="UP000327085"/>
    </source>
</evidence>
<dbReference type="PANTHER" id="PTHR47074">
    <property type="entry name" value="BNAC02G40300D PROTEIN"/>
    <property type="match status" value="1"/>
</dbReference>
<gene>
    <name evidence="2" type="ORF">ALMOND_2B012814</name>
</gene>
<dbReference type="Gramene" id="VVA37880">
    <property type="protein sequence ID" value="VVA37880"/>
    <property type="gene ID" value="Prudul26B012814"/>
</dbReference>
<dbReference type="Proteomes" id="UP000327085">
    <property type="component" value="Chromosome 7"/>
</dbReference>
<dbReference type="Pfam" id="PF13456">
    <property type="entry name" value="RVT_3"/>
    <property type="match status" value="1"/>
</dbReference>
<dbReference type="InterPro" id="IPR052929">
    <property type="entry name" value="RNase_H-like_EbsB-rel"/>
</dbReference>
<dbReference type="InterPro" id="IPR012337">
    <property type="entry name" value="RNaseH-like_sf"/>
</dbReference>
<dbReference type="GO" id="GO:0004523">
    <property type="term" value="F:RNA-DNA hybrid ribonuclease activity"/>
    <property type="evidence" value="ECO:0007669"/>
    <property type="project" value="InterPro"/>
</dbReference>
<reference evidence="3" key="1">
    <citation type="journal article" date="2020" name="Plant J.">
        <title>Transposons played a major role in the diversification between the closely related almond and peach genomes: results from the almond genome sequence.</title>
        <authorList>
            <person name="Alioto T."/>
            <person name="Alexiou K.G."/>
            <person name="Bardil A."/>
            <person name="Barteri F."/>
            <person name="Castanera R."/>
            <person name="Cruz F."/>
            <person name="Dhingra A."/>
            <person name="Duval H."/>
            <person name="Fernandez I Marti A."/>
            <person name="Frias L."/>
            <person name="Galan B."/>
            <person name="Garcia J.L."/>
            <person name="Howad W."/>
            <person name="Gomez-Garrido J."/>
            <person name="Gut M."/>
            <person name="Julca I."/>
            <person name="Morata J."/>
            <person name="Puigdomenech P."/>
            <person name="Ribeca P."/>
            <person name="Rubio Cabetas M.J."/>
            <person name="Vlasova A."/>
            <person name="Wirthensohn M."/>
            <person name="Garcia-Mas J."/>
            <person name="Gabaldon T."/>
            <person name="Casacuberta J.M."/>
            <person name="Arus P."/>
        </authorList>
    </citation>
    <scope>NUCLEOTIDE SEQUENCE [LARGE SCALE GENOMIC DNA]</scope>
    <source>
        <strain evidence="3">cv. Texas</strain>
    </source>
</reference>
<proteinExistence type="predicted"/>
<protein>
    <submittedName>
        <fullName evidence="2">PREDICTED: reverse mRNAase</fullName>
    </submittedName>
</protein>
<sequence>MFDKLLLEVLSLKDMGKEIMNLFSMISFTCWEIWKSRCNFIFKGYLIDPIVTIDRTMRAFREFMGVKTRPEVSIWVAPPDPLRQTSRWMPPVVNFLKIYFDGAWQPNSFKAGLGVIVRNEEGLFCGGLATPFHCSAALVAEAAAVIISRSQLGVRNL</sequence>
<dbReference type="AlphaFoldDB" id="A0A5E4GE41"/>
<dbReference type="SUPFAM" id="SSF53098">
    <property type="entry name" value="Ribonuclease H-like"/>
    <property type="match status" value="1"/>
</dbReference>
<dbReference type="EMBL" id="CABIKO010000583">
    <property type="protein sequence ID" value="VVA37880.1"/>
    <property type="molecule type" value="Genomic_DNA"/>
</dbReference>
<dbReference type="InParanoid" id="A0A5E4GE41"/>
<organism evidence="2 3">
    <name type="scientific">Prunus dulcis</name>
    <name type="common">Almond</name>
    <name type="synonym">Amygdalus dulcis</name>
    <dbReference type="NCBI Taxonomy" id="3755"/>
    <lineage>
        <taxon>Eukaryota</taxon>
        <taxon>Viridiplantae</taxon>
        <taxon>Streptophyta</taxon>
        <taxon>Embryophyta</taxon>
        <taxon>Tracheophyta</taxon>
        <taxon>Spermatophyta</taxon>
        <taxon>Magnoliopsida</taxon>
        <taxon>eudicotyledons</taxon>
        <taxon>Gunneridae</taxon>
        <taxon>Pentapetalae</taxon>
        <taxon>rosids</taxon>
        <taxon>fabids</taxon>
        <taxon>Rosales</taxon>
        <taxon>Rosaceae</taxon>
        <taxon>Amygdaloideae</taxon>
        <taxon>Amygdaleae</taxon>
        <taxon>Prunus</taxon>
    </lineage>
</organism>
<dbReference type="PANTHER" id="PTHR47074:SF73">
    <property type="entry name" value="OS04G0448401 PROTEIN"/>
    <property type="match status" value="1"/>
</dbReference>
<accession>A0A5E4GE41</accession>
<dbReference type="GO" id="GO:0003676">
    <property type="term" value="F:nucleic acid binding"/>
    <property type="evidence" value="ECO:0007669"/>
    <property type="project" value="InterPro"/>
</dbReference>